<dbReference type="InterPro" id="IPR018060">
    <property type="entry name" value="HTH_AraC"/>
</dbReference>
<proteinExistence type="predicted"/>
<keyword evidence="5" id="KW-0805">Transcription regulation</keyword>
<evidence type="ECO:0000256" key="7">
    <source>
        <dbReference type="ARBA" id="ARBA00023163"/>
    </source>
</evidence>
<dbReference type="RefSeq" id="WP_233698149.1">
    <property type="nucleotide sequence ID" value="NZ_JAJNBZ010000020.1"/>
</dbReference>
<dbReference type="Pfam" id="PF00072">
    <property type="entry name" value="Response_reg"/>
    <property type="match status" value="1"/>
</dbReference>
<dbReference type="InterPro" id="IPR001789">
    <property type="entry name" value="Sig_transdc_resp-reg_receiver"/>
</dbReference>
<evidence type="ECO:0000256" key="8">
    <source>
        <dbReference type="PROSITE-ProRule" id="PRU00169"/>
    </source>
</evidence>
<keyword evidence="4" id="KW-0902">Two-component regulatory system</keyword>
<evidence type="ECO:0000256" key="5">
    <source>
        <dbReference type="ARBA" id="ARBA00023015"/>
    </source>
</evidence>
<dbReference type="InterPro" id="IPR009057">
    <property type="entry name" value="Homeodomain-like_sf"/>
</dbReference>
<evidence type="ECO:0000313" key="11">
    <source>
        <dbReference type="EMBL" id="MCE5171784.1"/>
    </source>
</evidence>
<dbReference type="PANTHER" id="PTHR42713">
    <property type="entry name" value="HISTIDINE KINASE-RELATED"/>
    <property type="match status" value="1"/>
</dbReference>
<dbReference type="InterPro" id="IPR051552">
    <property type="entry name" value="HptR"/>
</dbReference>
<dbReference type="InterPro" id="IPR018062">
    <property type="entry name" value="HTH_AraC-typ_CS"/>
</dbReference>
<organism evidence="11 12">
    <name type="scientific">Paenibacillus profundus</name>
    <dbReference type="NCBI Taxonomy" id="1173085"/>
    <lineage>
        <taxon>Bacteria</taxon>
        <taxon>Bacillati</taxon>
        <taxon>Bacillota</taxon>
        <taxon>Bacilli</taxon>
        <taxon>Bacillales</taxon>
        <taxon>Paenibacillaceae</taxon>
        <taxon>Paenibacillus</taxon>
    </lineage>
</organism>
<evidence type="ECO:0000259" key="9">
    <source>
        <dbReference type="PROSITE" id="PS01124"/>
    </source>
</evidence>
<evidence type="ECO:0000256" key="6">
    <source>
        <dbReference type="ARBA" id="ARBA00023125"/>
    </source>
</evidence>
<dbReference type="InterPro" id="IPR011006">
    <property type="entry name" value="CheY-like_superfamily"/>
</dbReference>
<evidence type="ECO:0000256" key="1">
    <source>
        <dbReference type="ARBA" id="ARBA00004496"/>
    </source>
</evidence>
<dbReference type="Gene3D" id="1.10.10.60">
    <property type="entry name" value="Homeodomain-like"/>
    <property type="match status" value="2"/>
</dbReference>
<evidence type="ECO:0000256" key="3">
    <source>
        <dbReference type="ARBA" id="ARBA00022553"/>
    </source>
</evidence>
<sequence>MYKVLIVDDESIVRIAMKTMIPWEANHFQLLGTAENGRAAMAVIQEEEPDIVITDLKMPEMDGLELIQNIKERAHRCRIIVLSNYGEYEMVREAMKLGAEDYLLKVTLQSDDLLELMRTVSERIEKERERERENVQLRVALKEKESRTRNELWKEWLTDRDAAQNEAAWVKKAERAGIGQHLKQCAMLHITVDRYEQAITAGKIKDRHLLRFSIQNFVSDVLSEYKHYEWIELNHKDFVVLLAEDGYTRALIPTLARHIQKTLHMYLNVNVTVVYTDAFSAFPNWRGEWQRCHHTGELVFYMEDSESLEDIPCLQAEEMEAVQRETSESKAMTSAKMVECGSGGDWATLTASVDYLLDEAKINRMPPNELKRLAVDVMREMRLDMSLENEQLLARMQQSESCYQLRDNWYRAISALAEARNNDLARQRPEIRDAILFMKRNYQHKITLGMIASEVKMNESYLSRLFKQETGLNMMQYLTDIRMEKAKVLLKDPQAKVKEVAAIVGIEDPFYFNRLFRKTFGESPSHFKEKMSRNSIVPVE</sequence>
<dbReference type="SUPFAM" id="SSF46689">
    <property type="entry name" value="Homeodomain-like"/>
    <property type="match status" value="2"/>
</dbReference>
<dbReference type="PROSITE" id="PS50110">
    <property type="entry name" value="RESPONSE_REGULATORY"/>
    <property type="match status" value="1"/>
</dbReference>
<dbReference type="Proteomes" id="UP001199916">
    <property type="component" value="Unassembled WGS sequence"/>
</dbReference>
<dbReference type="SMART" id="SM00342">
    <property type="entry name" value="HTH_ARAC"/>
    <property type="match status" value="1"/>
</dbReference>
<evidence type="ECO:0000256" key="2">
    <source>
        <dbReference type="ARBA" id="ARBA00022490"/>
    </source>
</evidence>
<dbReference type="PROSITE" id="PS01124">
    <property type="entry name" value="HTH_ARAC_FAMILY_2"/>
    <property type="match status" value="1"/>
</dbReference>
<keyword evidence="12" id="KW-1185">Reference proteome</keyword>
<dbReference type="SMART" id="SM00448">
    <property type="entry name" value="REC"/>
    <property type="match status" value="1"/>
</dbReference>
<evidence type="ECO:0000256" key="4">
    <source>
        <dbReference type="ARBA" id="ARBA00023012"/>
    </source>
</evidence>
<dbReference type="PANTHER" id="PTHR42713:SF3">
    <property type="entry name" value="TRANSCRIPTIONAL REGULATORY PROTEIN HPTR"/>
    <property type="match status" value="1"/>
</dbReference>
<reference evidence="11 12" key="1">
    <citation type="submission" date="2021-11" db="EMBL/GenBank/DDBJ databases">
        <title>Draft genome sequence of Paenibacillus profundus YoMME, a new Gram-positive bacteria with exoelectrogenic properties.</title>
        <authorList>
            <person name="Hubenova Y."/>
            <person name="Hubenova E."/>
            <person name="Manasiev Y."/>
            <person name="Peykov S."/>
            <person name="Mitov M."/>
        </authorList>
    </citation>
    <scope>NUCLEOTIDE SEQUENCE [LARGE SCALE GENOMIC DNA]</scope>
    <source>
        <strain evidence="11 12">YoMME</strain>
    </source>
</reference>
<protein>
    <submittedName>
        <fullName evidence="11">Response regulator</fullName>
    </submittedName>
</protein>
<comment type="caution">
    <text evidence="11">The sequence shown here is derived from an EMBL/GenBank/DDBJ whole genome shotgun (WGS) entry which is preliminary data.</text>
</comment>
<gene>
    <name evidence="11" type="ORF">LQV63_21120</name>
</gene>
<keyword evidence="2" id="KW-0963">Cytoplasm</keyword>
<dbReference type="Gene3D" id="3.40.50.2300">
    <property type="match status" value="1"/>
</dbReference>
<feature type="modified residue" description="4-aspartylphosphate" evidence="8">
    <location>
        <position position="55"/>
    </location>
</feature>
<dbReference type="SUPFAM" id="SSF52172">
    <property type="entry name" value="CheY-like"/>
    <property type="match status" value="1"/>
</dbReference>
<keyword evidence="3 8" id="KW-0597">Phosphoprotein</keyword>
<keyword evidence="7" id="KW-0804">Transcription</keyword>
<feature type="domain" description="HTH araC/xylS-type" evidence="9">
    <location>
        <begin position="432"/>
        <end position="530"/>
    </location>
</feature>
<evidence type="ECO:0000313" key="12">
    <source>
        <dbReference type="Proteomes" id="UP001199916"/>
    </source>
</evidence>
<dbReference type="PROSITE" id="PS00041">
    <property type="entry name" value="HTH_ARAC_FAMILY_1"/>
    <property type="match status" value="1"/>
</dbReference>
<dbReference type="CDD" id="cd17536">
    <property type="entry name" value="REC_YesN-like"/>
    <property type="match status" value="1"/>
</dbReference>
<keyword evidence="6" id="KW-0238">DNA-binding</keyword>
<evidence type="ECO:0000259" key="10">
    <source>
        <dbReference type="PROSITE" id="PS50110"/>
    </source>
</evidence>
<dbReference type="EMBL" id="JAJNBZ010000020">
    <property type="protein sequence ID" value="MCE5171784.1"/>
    <property type="molecule type" value="Genomic_DNA"/>
</dbReference>
<dbReference type="Pfam" id="PF12833">
    <property type="entry name" value="HTH_18"/>
    <property type="match status" value="1"/>
</dbReference>
<name>A0ABS8YLH0_9BACL</name>
<feature type="domain" description="Response regulatory" evidence="10">
    <location>
        <begin position="3"/>
        <end position="120"/>
    </location>
</feature>
<comment type="subcellular location">
    <subcellularLocation>
        <location evidence="1">Cytoplasm</location>
    </subcellularLocation>
</comment>
<accession>A0ABS8YLH0</accession>